<dbReference type="PANTHER" id="PTHR30269">
    <property type="entry name" value="TRANSMEMBRANE PROTEIN YFCA"/>
    <property type="match status" value="1"/>
</dbReference>
<dbReference type="GO" id="GO:0005886">
    <property type="term" value="C:plasma membrane"/>
    <property type="evidence" value="ECO:0007669"/>
    <property type="project" value="UniProtKB-SubCell"/>
</dbReference>
<evidence type="ECO:0000256" key="4">
    <source>
        <dbReference type="ARBA" id="ARBA00022475"/>
    </source>
</evidence>
<evidence type="ECO:0000256" key="2">
    <source>
        <dbReference type="ARBA" id="ARBA00009142"/>
    </source>
</evidence>
<dbReference type="PANTHER" id="PTHR30269:SF0">
    <property type="entry name" value="MEMBRANE TRANSPORTER PROTEIN YFCA-RELATED"/>
    <property type="match status" value="1"/>
</dbReference>
<evidence type="ECO:0000256" key="3">
    <source>
        <dbReference type="ARBA" id="ARBA00022448"/>
    </source>
</evidence>
<evidence type="ECO:0000256" key="7">
    <source>
        <dbReference type="ARBA" id="ARBA00023136"/>
    </source>
</evidence>
<evidence type="ECO:0000313" key="9">
    <source>
        <dbReference type="EMBL" id="PPC74500.1"/>
    </source>
</evidence>
<evidence type="ECO:0000256" key="1">
    <source>
        <dbReference type="ARBA" id="ARBA00004651"/>
    </source>
</evidence>
<evidence type="ECO:0000313" key="10">
    <source>
        <dbReference type="Proteomes" id="UP000238196"/>
    </source>
</evidence>
<name>A0A2S5KIA2_9PROT</name>
<comment type="caution">
    <text evidence="9">The sequence shown here is derived from an EMBL/GenBank/DDBJ whole genome shotgun (WGS) entry which is preliminary data.</text>
</comment>
<feature type="transmembrane region" description="Helical" evidence="8">
    <location>
        <begin position="48"/>
        <end position="66"/>
    </location>
</feature>
<dbReference type="AlphaFoldDB" id="A0A2S5KIA2"/>
<comment type="subcellular location">
    <subcellularLocation>
        <location evidence="1 8">Cell membrane</location>
        <topology evidence="1 8">Multi-pass membrane protein</topology>
    </subcellularLocation>
</comment>
<organism evidence="9 10">
    <name type="scientific">Proteobacteria bacterium 228</name>
    <dbReference type="NCBI Taxonomy" id="2083153"/>
    <lineage>
        <taxon>Bacteria</taxon>
        <taxon>Pseudomonadati</taxon>
        <taxon>Pseudomonadota</taxon>
    </lineage>
</organism>
<gene>
    <name evidence="9" type="ORF">C4K68_24540</name>
</gene>
<dbReference type="Pfam" id="PF01925">
    <property type="entry name" value="TauE"/>
    <property type="match status" value="1"/>
</dbReference>
<accession>A0A2S5KIA2</accession>
<evidence type="ECO:0000256" key="5">
    <source>
        <dbReference type="ARBA" id="ARBA00022692"/>
    </source>
</evidence>
<dbReference type="InterPro" id="IPR002781">
    <property type="entry name" value="TM_pro_TauE-like"/>
</dbReference>
<keyword evidence="4 8" id="KW-1003">Cell membrane</keyword>
<keyword evidence="5 8" id="KW-0812">Transmembrane</keyword>
<feature type="transmembrane region" description="Helical" evidence="8">
    <location>
        <begin position="132"/>
        <end position="151"/>
    </location>
</feature>
<dbReference type="Proteomes" id="UP000238196">
    <property type="component" value="Unassembled WGS sequence"/>
</dbReference>
<evidence type="ECO:0000256" key="6">
    <source>
        <dbReference type="ARBA" id="ARBA00022989"/>
    </source>
</evidence>
<feature type="transmembrane region" description="Helical" evidence="8">
    <location>
        <begin position="189"/>
        <end position="210"/>
    </location>
</feature>
<dbReference type="OrthoDB" id="554695at2"/>
<sequence length="268" mass="28325">MELEITTLIVLALVALVAGFIDSMAGGGGLITIPALLAAGVPPTMALATNKLQSSFGSFAATLYFLKRGMIDLASMKWAVICTFVGSALGTLLVQQIDSSQLSRILPYLLVGFACYFLFSPRISDSDSHRRLSHNAFALLVGTGVGFYDGFFGPGTGSFFAMAFVALAGLGMAKATAHTKLLNFTSNMASLLFFIIGGKVLWTVGLTMAIGQILGARLGSRMVVAKGVKLIRPLLVTVSLVMCGRLLWQGHPEWFAWIGAGLKAVLPV</sequence>
<dbReference type="EMBL" id="PRLP01000143">
    <property type="protein sequence ID" value="PPC74500.1"/>
    <property type="molecule type" value="Genomic_DNA"/>
</dbReference>
<feature type="transmembrane region" description="Helical" evidence="8">
    <location>
        <begin position="103"/>
        <end position="120"/>
    </location>
</feature>
<reference evidence="9 10" key="1">
    <citation type="submission" date="2018-02" db="EMBL/GenBank/DDBJ databases">
        <title>novel marine gammaproteobacteria from coastal saline agro ecosystem.</title>
        <authorList>
            <person name="Krishnan R."/>
            <person name="Ramesh Kumar N."/>
        </authorList>
    </citation>
    <scope>NUCLEOTIDE SEQUENCE [LARGE SCALE GENOMIC DNA]</scope>
    <source>
        <strain evidence="9 10">228</strain>
    </source>
</reference>
<proteinExistence type="inferred from homology"/>
<feature type="transmembrane region" description="Helical" evidence="8">
    <location>
        <begin position="78"/>
        <end position="97"/>
    </location>
</feature>
<keyword evidence="6 8" id="KW-1133">Transmembrane helix</keyword>
<evidence type="ECO:0000256" key="8">
    <source>
        <dbReference type="RuleBase" id="RU363041"/>
    </source>
</evidence>
<comment type="similarity">
    <text evidence="2 8">Belongs to the 4-toluene sulfonate uptake permease (TSUP) (TC 2.A.102) family.</text>
</comment>
<dbReference type="InterPro" id="IPR052017">
    <property type="entry name" value="TSUP"/>
</dbReference>
<protein>
    <recommendedName>
        <fullName evidence="8">Probable membrane transporter protein</fullName>
    </recommendedName>
</protein>
<keyword evidence="7 8" id="KW-0472">Membrane</keyword>
<keyword evidence="3" id="KW-0813">Transport</keyword>
<feature type="transmembrane region" description="Helical" evidence="8">
    <location>
        <begin position="157"/>
        <end position="177"/>
    </location>
</feature>